<proteinExistence type="inferred from homology"/>
<dbReference type="GO" id="GO:0015179">
    <property type="term" value="F:L-amino acid transmembrane transporter activity"/>
    <property type="evidence" value="ECO:0007669"/>
    <property type="project" value="TreeGrafter"/>
</dbReference>
<evidence type="ECO:0000256" key="1">
    <source>
        <dbReference type="ARBA" id="ARBA00004141"/>
    </source>
</evidence>
<dbReference type="InterPro" id="IPR013057">
    <property type="entry name" value="AA_transpt_TM"/>
</dbReference>
<dbReference type="Proteomes" id="UP000250140">
    <property type="component" value="Unassembled WGS sequence"/>
</dbReference>
<keyword evidence="5 7" id="KW-0472">Membrane</keyword>
<evidence type="ECO:0000313" key="9">
    <source>
        <dbReference type="EMBL" id="OCL03282.1"/>
    </source>
</evidence>
<feature type="transmembrane region" description="Helical" evidence="7">
    <location>
        <begin position="211"/>
        <end position="233"/>
    </location>
</feature>
<feature type="transmembrane region" description="Helical" evidence="7">
    <location>
        <begin position="275"/>
        <end position="294"/>
    </location>
</feature>
<gene>
    <name evidence="9" type="ORF">AOQ84DRAFT_154536</name>
</gene>
<evidence type="ECO:0000256" key="3">
    <source>
        <dbReference type="ARBA" id="ARBA00022692"/>
    </source>
</evidence>
<feature type="transmembrane region" description="Helical" evidence="7">
    <location>
        <begin position="138"/>
        <end position="160"/>
    </location>
</feature>
<feature type="transmembrane region" description="Helical" evidence="7">
    <location>
        <begin position="166"/>
        <end position="190"/>
    </location>
</feature>
<accession>A0A8E2ER00</accession>
<evidence type="ECO:0000256" key="7">
    <source>
        <dbReference type="SAM" id="Phobius"/>
    </source>
</evidence>
<comment type="similarity">
    <text evidence="2">Belongs to the amino acid/polyamine transporter 2 family.</text>
</comment>
<protein>
    <submittedName>
        <fullName evidence="9">Amino acid transporter</fullName>
    </submittedName>
</protein>
<dbReference type="AlphaFoldDB" id="A0A8E2ER00"/>
<sequence length="602" mass="64966">MASAGGIGILASGGVDPRMSTDAGRPRPIIPQERLLHDPAVTFDEYRYYAERTRAEEEEAAKLPGPKKGILQIIFPPKNGPSVVRVNSGNSPPGGEDEKRGTSTSGNTNLARRDLRLTITDEEWTNASRAMRTATWAACFYLITTDVLGPFGIGFAIGTLGWGPGIGLFTAFGLAAGYGGYLLWMTFLGLDSYEFPLRNYGDLAFRIYGTIPRYFVNVLQSVQLLCSVGLIVISNGQALSQVSKFRLCYAVCCLIWAICGFAIGQVRTLQRFGWLANLAIWINLITMFISMGVISHSPPNYGVAAFGSAGATTVPADVTPVNGVFPAVKHYAGLPDPSSLVGSINGLMQGVYAYGGAQLFIEFMAEMRRPRDFIKAMWSAQAFIYLMYMFYGLFCYGYQGQYVYSLAYLGVSPYGWQTVGNMLAVLSGIIAAALYGNIGIKVLYNNVLMDIFAAPPLTTKPGKILWAVIVPVYWSIAYIVAAAIPDFFGLVSVVAAFCAVQFTYSFPPILALGFLIHKGAMQDGEGFDPATGATVHHDSGPRRWLRGFLRGPWYFSVLNVVHAGAALATAGLGAYAAITGMIAAFKQPQVNAFSCHSPLDSS</sequence>
<evidence type="ECO:0000256" key="5">
    <source>
        <dbReference type="ARBA" id="ARBA00023136"/>
    </source>
</evidence>
<feature type="region of interest" description="Disordered" evidence="6">
    <location>
        <begin position="81"/>
        <end position="108"/>
    </location>
</feature>
<feature type="transmembrane region" description="Helical" evidence="7">
    <location>
        <begin position="340"/>
        <end position="361"/>
    </location>
</feature>
<evidence type="ECO:0000256" key="4">
    <source>
        <dbReference type="ARBA" id="ARBA00022989"/>
    </source>
</evidence>
<keyword evidence="3 7" id="KW-0812">Transmembrane</keyword>
<feature type="region of interest" description="Disordered" evidence="6">
    <location>
        <begin position="1"/>
        <end position="27"/>
    </location>
</feature>
<evidence type="ECO:0000256" key="6">
    <source>
        <dbReference type="SAM" id="MobiDB-lite"/>
    </source>
</evidence>
<keyword evidence="4 7" id="KW-1133">Transmembrane helix</keyword>
<feature type="transmembrane region" description="Helical" evidence="7">
    <location>
        <begin position="553"/>
        <end position="578"/>
    </location>
</feature>
<feature type="transmembrane region" description="Helical" evidence="7">
    <location>
        <begin position="464"/>
        <end position="484"/>
    </location>
</feature>
<dbReference type="GO" id="GO:0016020">
    <property type="term" value="C:membrane"/>
    <property type="evidence" value="ECO:0007669"/>
    <property type="project" value="UniProtKB-SubCell"/>
</dbReference>
<evidence type="ECO:0000313" key="10">
    <source>
        <dbReference type="Proteomes" id="UP000250140"/>
    </source>
</evidence>
<name>A0A8E2ER00_9PEZI</name>
<feature type="transmembrane region" description="Helical" evidence="7">
    <location>
        <begin position="419"/>
        <end position="444"/>
    </location>
</feature>
<dbReference type="OrthoDB" id="40134at2759"/>
<feature type="transmembrane region" description="Helical" evidence="7">
    <location>
        <begin position="490"/>
        <end position="516"/>
    </location>
</feature>
<dbReference type="EMBL" id="KV750772">
    <property type="protein sequence ID" value="OCL03282.1"/>
    <property type="molecule type" value="Genomic_DNA"/>
</dbReference>
<dbReference type="PANTHER" id="PTHR22950">
    <property type="entry name" value="AMINO ACID TRANSPORTER"/>
    <property type="match status" value="1"/>
</dbReference>
<reference evidence="9 10" key="1">
    <citation type="journal article" date="2016" name="Nat. Commun.">
        <title>Ectomycorrhizal ecology is imprinted in the genome of the dominant symbiotic fungus Cenococcum geophilum.</title>
        <authorList>
            <consortium name="DOE Joint Genome Institute"/>
            <person name="Peter M."/>
            <person name="Kohler A."/>
            <person name="Ohm R.A."/>
            <person name="Kuo A."/>
            <person name="Krutzmann J."/>
            <person name="Morin E."/>
            <person name="Arend M."/>
            <person name="Barry K.W."/>
            <person name="Binder M."/>
            <person name="Choi C."/>
            <person name="Clum A."/>
            <person name="Copeland A."/>
            <person name="Grisel N."/>
            <person name="Haridas S."/>
            <person name="Kipfer T."/>
            <person name="LaButti K."/>
            <person name="Lindquist E."/>
            <person name="Lipzen A."/>
            <person name="Maire R."/>
            <person name="Meier B."/>
            <person name="Mihaltcheva S."/>
            <person name="Molinier V."/>
            <person name="Murat C."/>
            <person name="Poggeler S."/>
            <person name="Quandt C.A."/>
            <person name="Sperisen C."/>
            <person name="Tritt A."/>
            <person name="Tisserant E."/>
            <person name="Crous P.W."/>
            <person name="Henrissat B."/>
            <person name="Nehls U."/>
            <person name="Egli S."/>
            <person name="Spatafora J.W."/>
            <person name="Grigoriev I.V."/>
            <person name="Martin F.M."/>
        </authorList>
    </citation>
    <scope>NUCLEOTIDE SEQUENCE [LARGE SCALE GENOMIC DNA]</scope>
    <source>
        <strain evidence="9 10">CBS 207.34</strain>
    </source>
</reference>
<feature type="transmembrane region" description="Helical" evidence="7">
    <location>
        <begin position="382"/>
        <end position="399"/>
    </location>
</feature>
<feature type="domain" description="Amino acid transporter transmembrane" evidence="8">
    <location>
        <begin position="133"/>
        <end position="512"/>
    </location>
</feature>
<evidence type="ECO:0000256" key="2">
    <source>
        <dbReference type="ARBA" id="ARBA00008066"/>
    </source>
</evidence>
<dbReference type="Pfam" id="PF01490">
    <property type="entry name" value="Aa_trans"/>
    <property type="match status" value="1"/>
</dbReference>
<feature type="transmembrane region" description="Helical" evidence="7">
    <location>
        <begin position="245"/>
        <end position="263"/>
    </location>
</feature>
<evidence type="ECO:0000259" key="8">
    <source>
        <dbReference type="Pfam" id="PF01490"/>
    </source>
</evidence>
<dbReference type="PANTHER" id="PTHR22950:SF461">
    <property type="entry name" value="AMINO ACID TRANSPORTER TRANSMEMBRANE DOMAIN-CONTAINING PROTEIN"/>
    <property type="match status" value="1"/>
</dbReference>
<organism evidence="9 10">
    <name type="scientific">Glonium stellatum</name>
    <dbReference type="NCBI Taxonomy" id="574774"/>
    <lineage>
        <taxon>Eukaryota</taxon>
        <taxon>Fungi</taxon>
        <taxon>Dikarya</taxon>
        <taxon>Ascomycota</taxon>
        <taxon>Pezizomycotina</taxon>
        <taxon>Dothideomycetes</taxon>
        <taxon>Pleosporomycetidae</taxon>
        <taxon>Gloniales</taxon>
        <taxon>Gloniaceae</taxon>
        <taxon>Glonium</taxon>
    </lineage>
</organism>
<comment type="subcellular location">
    <subcellularLocation>
        <location evidence="1">Membrane</location>
        <topology evidence="1">Multi-pass membrane protein</topology>
    </subcellularLocation>
</comment>
<keyword evidence="10" id="KW-1185">Reference proteome</keyword>